<dbReference type="EMBL" id="JAAXLS010000019">
    <property type="protein sequence ID" value="NKQ56000.1"/>
    <property type="molecule type" value="Genomic_DNA"/>
</dbReference>
<dbReference type="PANTHER" id="PTHR43176">
    <property type="entry name" value="3-HYDROXYISOBUTYRYL-COA HYDROLASE-RELATED"/>
    <property type="match status" value="1"/>
</dbReference>
<keyword evidence="3" id="KW-0378">Hydrolase</keyword>
<evidence type="ECO:0000256" key="1">
    <source>
        <dbReference type="ARBA" id="ARBA00001709"/>
    </source>
</evidence>
<dbReference type="EC" id="3.1.2.4" evidence="2"/>
<sequence length="358" mass="37445">MVVRGEQEPAGNSSGAAAPVLARREGVLGRLTLNRPRALNALDLRMMQAMLAALDAWEDDPRVRAVLLDAVGDRAFCAGGDLGVVYRSAGGDAALARRLWREEYRLDARLARYPKPVVTIMDGITMGGGVGIGCHAAVRIVSERVVVAMPEVAIGLAPDVGGTLLLSGAPGETGAHLALTGDRIGPDDAVYCGLADHIADPTRLPGLVADLAAGGQIEATVAQYARPALPGRLAASREWVDACYGGDVEAVVRRLAARPEEAARAAAARIKAASPTAVKVTAVAMGTARSMTGIEECLRQDYRLCSRFLAHPDLAEGIRAAIIDKDRRPLWVPPDLAAVADADVAGFFAPLADDLVLT</sequence>
<name>A0ABX1JBM9_9PSEU</name>
<dbReference type="Proteomes" id="UP000715441">
    <property type="component" value="Unassembled WGS sequence"/>
</dbReference>
<dbReference type="Pfam" id="PF16113">
    <property type="entry name" value="ECH_2"/>
    <property type="match status" value="1"/>
</dbReference>
<dbReference type="InterPro" id="IPR029045">
    <property type="entry name" value="ClpP/crotonase-like_dom_sf"/>
</dbReference>
<dbReference type="SUPFAM" id="SSF52096">
    <property type="entry name" value="ClpP/crotonase"/>
    <property type="match status" value="1"/>
</dbReference>
<comment type="caution">
    <text evidence="5">The sequence shown here is derived from an EMBL/GenBank/DDBJ whole genome shotgun (WGS) entry which is preliminary data.</text>
</comment>
<accession>A0ABX1JBM9</accession>
<dbReference type="InterPro" id="IPR045004">
    <property type="entry name" value="ECH_dom"/>
</dbReference>
<evidence type="ECO:0000313" key="6">
    <source>
        <dbReference type="Proteomes" id="UP000715441"/>
    </source>
</evidence>
<dbReference type="InterPro" id="IPR032259">
    <property type="entry name" value="HIBYL-CoA-H"/>
</dbReference>
<dbReference type="Gene3D" id="3.90.226.10">
    <property type="entry name" value="2-enoyl-CoA Hydratase, Chain A, domain 1"/>
    <property type="match status" value="1"/>
</dbReference>
<evidence type="ECO:0000259" key="4">
    <source>
        <dbReference type="Pfam" id="PF16113"/>
    </source>
</evidence>
<evidence type="ECO:0000313" key="5">
    <source>
        <dbReference type="EMBL" id="NKQ56000.1"/>
    </source>
</evidence>
<feature type="domain" description="Enoyl-CoA hydratase/isomerase" evidence="4">
    <location>
        <begin position="29"/>
        <end position="348"/>
    </location>
</feature>
<dbReference type="PANTHER" id="PTHR43176:SF3">
    <property type="entry name" value="3-HYDROXYISOBUTYRYL-COA HYDROLASE, MITOCHONDRIAL"/>
    <property type="match status" value="1"/>
</dbReference>
<proteinExistence type="predicted"/>
<keyword evidence="6" id="KW-1185">Reference proteome</keyword>
<reference evidence="5 6" key="1">
    <citation type="submission" date="2020-04" db="EMBL/GenBank/DDBJ databases">
        <title>Novel species.</title>
        <authorList>
            <person name="Teo W.F.A."/>
            <person name="Lipun K."/>
            <person name="Srisuk N."/>
            <person name="Duangmal K."/>
        </authorList>
    </citation>
    <scope>NUCLEOTIDE SEQUENCE [LARGE SCALE GENOMIC DNA]</scope>
    <source>
        <strain evidence="5 6">K13G38</strain>
    </source>
</reference>
<evidence type="ECO:0000256" key="2">
    <source>
        <dbReference type="ARBA" id="ARBA00011915"/>
    </source>
</evidence>
<protein>
    <recommendedName>
        <fullName evidence="2">3-hydroxyisobutyryl-CoA hydrolase</fullName>
        <ecNumber evidence="2">3.1.2.4</ecNumber>
    </recommendedName>
</protein>
<dbReference type="CDD" id="cd06558">
    <property type="entry name" value="crotonase-like"/>
    <property type="match status" value="1"/>
</dbReference>
<evidence type="ECO:0000256" key="3">
    <source>
        <dbReference type="ARBA" id="ARBA00022801"/>
    </source>
</evidence>
<dbReference type="NCBIfam" id="NF004127">
    <property type="entry name" value="PRK05617.1"/>
    <property type="match status" value="1"/>
</dbReference>
<comment type="catalytic activity">
    <reaction evidence="1">
        <text>3-hydroxy-2-methylpropanoyl-CoA + H2O = 3-hydroxy-2-methylpropanoate + CoA + H(+)</text>
        <dbReference type="Rhea" id="RHEA:20888"/>
        <dbReference type="ChEBI" id="CHEBI:11805"/>
        <dbReference type="ChEBI" id="CHEBI:15377"/>
        <dbReference type="ChEBI" id="CHEBI:15378"/>
        <dbReference type="ChEBI" id="CHEBI:57287"/>
        <dbReference type="ChEBI" id="CHEBI:57340"/>
        <dbReference type="EC" id="3.1.2.4"/>
    </reaction>
</comment>
<gene>
    <name evidence="5" type="ORF">HFP15_24275</name>
</gene>
<organism evidence="5 6">
    <name type="scientific">Amycolatopsis acididurans</name>
    <dbReference type="NCBI Taxonomy" id="2724524"/>
    <lineage>
        <taxon>Bacteria</taxon>
        <taxon>Bacillati</taxon>
        <taxon>Actinomycetota</taxon>
        <taxon>Actinomycetes</taxon>
        <taxon>Pseudonocardiales</taxon>
        <taxon>Pseudonocardiaceae</taxon>
        <taxon>Amycolatopsis</taxon>
    </lineage>
</organism>